<dbReference type="OrthoDB" id="1414216at2759"/>
<dbReference type="GO" id="GO:0005634">
    <property type="term" value="C:nucleus"/>
    <property type="evidence" value="ECO:0007669"/>
    <property type="project" value="UniProtKB-SubCell"/>
</dbReference>
<feature type="region of interest" description="Disordered" evidence="8">
    <location>
        <begin position="581"/>
        <end position="656"/>
    </location>
</feature>
<dbReference type="CDD" id="cd15466">
    <property type="entry name" value="CLU-central"/>
    <property type="match status" value="1"/>
</dbReference>
<evidence type="ECO:0000256" key="3">
    <source>
        <dbReference type="ARBA" id="ARBA00022490"/>
    </source>
</evidence>
<comment type="subcellular location">
    <subcellularLocation>
        <location evidence="2">Cytoplasm</location>
        <location evidence="2">Cytosol</location>
    </subcellularLocation>
    <subcellularLocation>
        <location evidence="1">Nucleus</location>
    </subcellularLocation>
</comment>
<name>W9REC7_9ROSA</name>
<dbReference type="Pfam" id="PF12807">
    <property type="entry name" value="eIF3_p135"/>
    <property type="match status" value="1"/>
</dbReference>
<feature type="region of interest" description="Disordered" evidence="8">
    <location>
        <begin position="1539"/>
        <end position="1581"/>
    </location>
</feature>
<dbReference type="InterPro" id="IPR033646">
    <property type="entry name" value="CLU-central"/>
</dbReference>
<dbReference type="GO" id="GO:0019750">
    <property type="term" value="P:chloroplast localization"/>
    <property type="evidence" value="ECO:0007669"/>
    <property type="project" value="UniProtKB-ARBA"/>
</dbReference>
<dbReference type="SUPFAM" id="SSF48452">
    <property type="entry name" value="TPR-like"/>
    <property type="match status" value="2"/>
</dbReference>
<feature type="compositionally biased region" description="Polar residues" evidence="8">
    <location>
        <begin position="147"/>
        <end position="161"/>
    </location>
</feature>
<accession>W9REC7</accession>
<dbReference type="Gene3D" id="1.25.40.10">
    <property type="entry name" value="Tetratricopeptide repeat domain"/>
    <property type="match status" value="2"/>
</dbReference>
<keyword evidence="5 7" id="KW-0802">TPR repeat</keyword>
<evidence type="ECO:0000256" key="2">
    <source>
        <dbReference type="ARBA" id="ARBA00004514"/>
    </source>
</evidence>
<dbReference type="EMBL" id="KE344562">
    <property type="protein sequence ID" value="EXB67256.1"/>
    <property type="molecule type" value="Genomic_DNA"/>
</dbReference>
<dbReference type="InterPro" id="IPR027523">
    <property type="entry name" value="CLU_prot"/>
</dbReference>
<feature type="region of interest" description="Disordered" evidence="8">
    <location>
        <begin position="1"/>
        <end position="22"/>
    </location>
</feature>
<evidence type="ECO:0000313" key="10">
    <source>
        <dbReference type="EMBL" id="EXB67256.1"/>
    </source>
</evidence>
<feature type="compositionally biased region" description="Polar residues" evidence="8">
    <location>
        <begin position="1504"/>
        <end position="1513"/>
    </location>
</feature>
<evidence type="ECO:0000256" key="8">
    <source>
        <dbReference type="SAM" id="MobiDB-lite"/>
    </source>
</evidence>
<feature type="compositionally biased region" description="Basic and acidic residues" evidence="8">
    <location>
        <begin position="1141"/>
        <end position="1150"/>
    </location>
</feature>
<dbReference type="PANTHER" id="PTHR12601">
    <property type="entry name" value="EUKARYOTIC TRANSLATION INITIATION FACTOR 3 SUBUNIT EIF-3"/>
    <property type="match status" value="1"/>
</dbReference>
<evidence type="ECO:0000256" key="1">
    <source>
        <dbReference type="ARBA" id="ARBA00004123"/>
    </source>
</evidence>
<feature type="region of interest" description="Disordered" evidence="8">
    <location>
        <begin position="127"/>
        <end position="175"/>
    </location>
</feature>
<dbReference type="Proteomes" id="UP000030645">
    <property type="component" value="Unassembled WGS sequence"/>
</dbReference>
<evidence type="ECO:0000259" key="9">
    <source>
        <dbReference type="PROSITE" id="PS51823"/>
    </source>
</evidence>
<evidence type="ECO:0000256" key="6">
    <source>
        <dbReference type="ARBA" id="ARBA00023242"/>
    </source>
</evidence>
<evidence type="ECO:0000313" key="11">
    <source>
        <dbReference type="Proteomes" id="UP000030645"/>
    </source>
</evidence>
<reference evidence="11" key="1">
    <citation type="submission" date="2013-01" db="EMBL/GenBank/DDBJ databases">
        <title>Draft Genome Sequence of a Mulberry Tree, Morus notabilis C.K. Schneid.</title>
        <authorList>
            <person name="He N."/>
            <person name="Zhao S."/>
        </authorList>
    </citation>
    <scope>NUCLEOTIDE SEQUENCE</scope>
</reference>
<evidence type="ECO:0000256" key="4">
    <source>
        <dbReference type="ARBA" id="ARBA00022737"/>
    </source>
</evidence>
<feature type="region of interest" description="Disordered" evidence="8">
    <location>
        <begin position="1363"/>
        <end position="1432"/>
    </location>
</feature>
<feature type="compositionally biased region" description="Polar residues" evidence="8">
    <location>
        <begin position="1235"/>
        <end position="1249"/>
    </location>
</feature>
<evidence type="ECO:0000256" key="7">
    <source>
        <dbReference type="PROSITE-ProRule" id="PRU00339"/>
    </source>
</evidence>
<dbReference type="InterPro" id="IPR019734">
    <property type="entry name" value="TPR_rpt"/>
</dbReference>
<feature type="domain" description="Clu" evidence="9">
    <location>
        <begin position="323"/>
        <end position="589"/>
    </location>
</feature>
<keyword evidence="11" id="KW-1185">Reference proteome</keyword>
<dbReference type="SMART" id="SM00028">
    <property type="entry name" value="TPR"/>
    <property type="match status" value="3"/>
</dbReference>
<feature type="repeat" description="TPR" evidence="7">
    <location>
        <begin position="923"/>
        <end position="956"/>
    </location>
</feature>
<feature type="compositionally biased region" description="Basic and acidic residues" evidence="8">
    <location>
        <begin position="1553"/>
        <end position="1581"/>
    </location>
</feature>
<proteinExistence type="predicted"/>
<feature type="region of interest" description="Disordered" evidence="8">
    <location>
        <begin position="1225"/>
        <end position="1341"/>
    </location>
</feature>
<dbReference type="GO" id="GO:0005829">
    <property type="term" value="C:cytosol"/>
    <property type="evidence" value="ECO:0007669"/>
    <property type="project" value="UniProtKB-SubCell"/>
</dbReference>
<feature type="region of interest" description="Disordered" evidence="8">
    <location>
        <begin position="1136"/>
        <end position="1155"/>
    </location>
</feature>
<dbReference type="STRING" id="981085.W9REC7"/>
<dbReference type="KEGG" id="mnt:21408420"/>
<protein>
    <submittedName>
        <fullName evidence="10">Protein KIAA0664-like protein</fullName>
    </submittedName>
</protein>
<dbReference type="FunFam" id="1.25.40.10:FF:000024">
    <property type="entry name" value="Tetratricopeptide repeat (TPR)-like superfamily protein"/>
    <property type="match status" value="1"/>
</dbReference>
<sequence length="1701" mass="187949">MAPRSGRGKTGKAKADKKKKEEKVVPAVVDITVITPYDAQVILKGISTDKILDVRRLLAENVETCHLTNYSLSHEVKGQKLSDSVEVVALKPSLLRIVEENYTEEAQAIAHVRRLLDLVACTTRFAKSRRSPSSPDSKSRKSLSRPNNNNHSVSQSRSSGPHSAPDAIDGRARSPPSFPAISENFGMAAIHPTPKLSEFYDFFSFSHLSSPILHLRRCEDIEERRHGDYFQMQIKICNGKQIQVVASVKGFYTVGKQFLQSHSLVDLLQQFSQAFVNAYESLIKAFTEHNKFGNLPYGFRANTWLVPPSVADSPSNCPSLPAEDENWGGNGGGPGRNGKHDLQPWATDFAILASLPCKTEDERVVRDRKAFLLHSKFVDASIFKAASAIQHFVDSNSKANKSSVVHEEQIGDLSITIKRDITEVTSNSQVKVNDELSGLSSEEFAQRNLLKGLTADESVVVHDTSSLGVVSVSHCGYIATVKVVGNVNKRKLQALEIEVGDQPDGGANALNVNSLRVLLQKSTTETLGGSQSDLDSSETSRCLVRRVIKESLKKLEEEPKLFERPIRWELGSCWVQHLQKQETHTDNNSKNSKADNESEPAIKGLGKQFKSLKKREKKSSGESTTNNREDPDSCSSSPQMELDKGEPNNVELSSDSELKKLVSEDAYLRLKESGTGLHLKSVDELINMARKYYEETALPKLVTDFGSLELSPVDGRTLTDFMHLRGLQMRSLGRVVELAEKLPHIQSLCIHEMVTRAFKHVLKAVIASVDDVSDLSAAIASSLNFLLGHIGSQENDQNLKDDDALKMRWLEKYLARKFGWTLKEEFPYLRKYSILRGLCHKVGLELVPRDYDLECPNPFRKYDIISLVPVCKHVACSSADGRNLLESSKIALDKGKLEDAVTYGTKALTKMIAVCGPNHRATASAYSLLAVVLYHTGDFNQATIYQQKALYINERELGLDHPDTMKSYGDLSVFYYRLQHIELALKYVNRALFLLHFTCGLSHPNTAATYINVAMMEEGMGNVHVALRYLHEALKCNQRLLGADHIQTAASYHAIAIALSLMEAYSLSVQHEQTTLKILQAKLGPEDLRTQDAAAWLEYFESKALEQQEAARNGTPKPDQLIASKGHLSVSDLLDFISPDQDSKGSDAQRRQRRAKVLQAEEKVCEEHHVATAKDEMPNDVTENAAAKPDGVTEVNSGSMLHQKEMEENDDISRYGLTFTSGAVEETTSDEGWQEASSKGRSGNTSTGRKSGRRKPVLSKLNLQSEYSNSRESRYGREVNSASQHVIPKSITTELSPQKQPRGRSSSTGQDLVKHQAKASASKVSSPTIHSTIASKSLSYKEVALAPPGTVLKPLLEKADEIAVEKPETKVSNVPPETSKHEESKTNSVVETITKSETEGTNESEGHRENSGAELEEEKSKEKYGSKLSAAAEPFNPGPITLSHPLNSAAVTSVYDVRVSQEMLSEPVVVPPAAARVPCGPRSPLYYRTNYSFDMRRDIPKFPTPTTERTGSEPQRIMNPNAPEFVPRRAWQTNPVIANAGVPAESDTSLEINRPEVEKLDDKSNDEPTDGNSRKSISETEKSELARQILLSFIVKSVQHNMDSAGEFAVSGKKSDRSEKLSDAIENDSAIIKIHYGNEGKTEHKVSQTGNSEAQKVVDVNKKSGDGEGFIVVTKRRKNRQQFSNGVTGLYSQQSICASVR</sequence>
<feature type="compositionally biased region" description="Basic residues" evidence="8">
    <location>
        <begin position="1"/>
        <end position="17"/>
    </location>
</feature>
<dbReference type="GO" id="GO:0003729">
    <property type="term" value="F:mRNA binding"/>
    <property type="evidence" value="ECO:0007669"/>
    <property type="project" value="UniProtKB-ARBA"/>
</dbReference>
<dbReference type="InterPro" id="IPR011990">
    <property type="entry name" value="TPR-like_helical_dom_sf"/>
</dbReference>
<dbReference type="InterPro" id="IPR025697">
    <property type="entry name" value="CLU_dom"/>
</dbReference>
<dbReference type="PANTHER" id="PTHR12601:SF45">
    <property type="entry name" value="PROTEIN REDUCED CHLOROPLAST COVERAGE 3"/>
    <property type="match status" value="1"/>
</dbReference>
<organism evidence="10 11">
    <name type="scientific">Morus notabilis</name>
    <dbReference type="NCBI Taxonomy" id="981085"/>
    <lineage>
        <taxon>Eukaryota</taxon>
        <taxon>Viridiplantae</taxon>
        <taxon>Streptophyta</taxon>
        <taxon>Embryophyta</taxon>
        <taxon>Tracheophyta</taxon>
        <taxon>Spermatophyta</taxon>
        <taxon>Magnoliopsida</taxon>
        <taxon>eudicotyledons</taxon>
        <taxon>Gunneridae</taxon>
        <taxon>Pentapetalae</taxon>
        <taxon>rosids</taxon>
        <taxon>fabids</taxon>
        <taxon>Rosales</taxon>
        <taxon>Moraceae</taxon>
        <taxon>Moreae</taxon>
        <taxon>Morus</taxon>
    </lineage>
</organism>
<keyword evidence="3" id="KW-0963">Cytoplasm</keyword>
<feature type="compositionally biased region" description="Basic and acidic residues" evidence="8">
    <location>
        <begin position="581"/>
        <end position="596"/>
    </location>
</feature>
<evidence type="ECO:0000256" key="5">
    <source>
        <dbReference type="ARBA" id="ARBA00022803"/>
    </source>
</evidence>
<dbReference type="PROSITE" id="PS51823">
    <property type="entry name" value="CLU"/>
    <property type="match status" value="1"/>
</dbReference>
<keyword evidence="6" id="KW-0539">Nucleus</keyword>
<dbReference type="PROSITE" id="PS50005">
    <property type="entry name" value="TPR"/>
    <property type="match status" value="1"/>
</dbReference>
<dbReference type="InterPro" id="IPR028275">
    <property type="entry name" value="CLU_N"/>
</dbReference>
<feature type="region of interest" description="Disordered" evidence="8">
    <location>
        <begin position="1497"/>
        <end position="1527"/>
    </location>
</feature>
<dbReference type="Pfam" id="PF13424">
    <property type="entry name" value="TPR_12"/>
    <property type="match status" value="2"/>
</dbReference>
<feature type="compositionally biased region" description="Basic and acidic residues" evidence="8">
    <location>
        <begin position="1394"/>
        <end position="1411"/>
    </location>
</feature>
<keyword evidence="4" id="KW-0677">Repeat</keyword>
<dbReference type="Pfam" id="PF15044">
    <property type="entry name" value="CLU_N"/>
    <property type="match status" value="1"/>
</dbReference>
<feature type="region of interest" description="Disordered" evidence="8">
    <location>
        <begin position="1169"/>
        <end position="1195"/>
    </location>
</feature>
<feature type="compositionally biased region" description="Polar residues" evidence="8">
    <location>
        <begin position="1280"/>
        <end position="1310"/>
    </location>
</feature>
<gene>
    <name evidence="10" type="ORF">L484_025736</name>
</gene>
<dbReference type="eggNOG" id="KOG1839">
    <property type="taxonomic scope" value="Eukaryota"/>
</dbReference>
<feature type="compositionally biased region" description="Polar residues" evidence="8">
    <location>
        <begin position="1322"/>
        <end position="1338"/>
    </location>
</feature>